<comment type="caution">
    <text evidence="2">The sequence shown here is derived from an EMBL/GenBank/DDBJ whole genome shotgun (WGS) entry which is preliminary data.</text>
</comment>
<gene>
    <name evidence="2" type="ORF">A9Q75_14345</name>
</gene>
<dbReference type="InterPro" id="IPR050706">
    <property type="entry name" value="Cyclic-di-GMP_PDE-like"/>
</dbReference>
<dbReference type="SUPFAM" id="SSF52172">
    <property type="entry name" value="CheY-like"/>
    <property type="match status" value="1"/>
</dbReference>
<dbReference type="AlphaFoldDB" id="A0A1Y5E9Y3"/>
<dbReference type="InterPro" id="IPR035919">
    <property type="entry name" value="EAL_sf"/>
</dbReference>
<dbReference type="PANTHER" id="PTHR33121">
    <property type="entry name" value="CYCLIC DI-GMP PHOSPHODIESTERASE PDEF"/>
    <property type="match status" value="1"/>
</dbReference>
<dbReference type="InterPro" id="IPR001789">
    <property type="entry name" value="Sig_transdc_resp-reg_receiver"/>
</dbReference>
<dbReference type="Pfam" id="PF00072">
    <property type="entry name" value="Response_reg"/>
    <property type="match status" value="1"/>
</dbReference>
<evidence type="ECO:0000313" key="2">
    <source>
        <dbReference type="EMBL" id="OUR78236.1"/>
    </source>
</evidence>
<organism evidence="2 3">
    <name type="scientific">Colwellia psychrerythraea</name>
    <name type="common">Vibrio psychroerythus</name>
    <dbReference type="NCBI Taxonomy" id="28229"/>
    <lineage>
        <taxon>Bacteria</taxon>
        <taxon>Pseudomonadati</taxon>
        <taxon>Pseudomonadota</taxon>
        <taxon>Gammaproteobacteria</taxon>
        <taxon>Alteromonadales</taxon>
        <taxon>Colwelliaceae</taxon>
        <taxon>Colwellia</taxon>
    </lineage>
</organism>
<evidence type="ECO:0000259" key="1">
    <source>
        <dbReference type="PROSITE" id="PS50883"/>
    </source>
</evidence>
<protein>
    <recommendedName>
        <fullName evidence="1">EAL domain-containing protein</fullName>
    </recommendedName>
</protein>
<dbReference type="Pfam" id="PF00563">
    <property type="entry name" value="EAL"/>
    <property type="match status" value="1"/>
</dbReference>
<dbReference type="PROSITE" id="PS50883">
    <property type="entry name" value="EAL"/>
    <property type="match status" value="1"/>
</dbReference>
<sequence length="401" mass="45738">MKRMKILIVEDDIVQRAFLNTICKKIKGVEVVSFDCMDDCIFEIAVTEESVIVITDIIMPKKTGVSLIINLQRFNNVKGLIIISGAEIELLNTLFSMALNIGIPFVKQHHKPIATSVVKKTLTEMMFAINFSTKFKEVVSEKYCKNTLSAFLMDNNFQPYFQPKICTKTLEVKGLEILSRLHINNRVCEPNNFKEELKSYNLITEYTYQILSKGISLLNSYNIRNIQLSINTECSCLQQPNFHIRIKEIIEKHNFPAEKLTLELTESKSNISINLMANSIELRLMGIQLSVDNFGMGKSGLNEILNIPFKELKINQKLVNDFLITPKSYHVIKAMVSMAKSLELVTVAEGVETFEQAIKLELLGVDLFQGYLFGKPVPIYELETVFEEVSKMKEKYYTAKA</sequence>
<name>A0A1Y5E9Y3_COLPS</name>
<dbReference type="EMBL" id="MAAF01000083">
    <property type="protein sequence ID" value="OUR78236.1"/>
    <property type="molecule type" value="Genomic_DNA"/>
</dbReference>
<dbReference type="Gene3D" id="3.20.20.450">
    <property type="entry name" value="EAL domain"/>
    <property type="match status" value="1"/>
</dbReference>
<reference evidence="3" key="1">
    <citation type="journal article" date="2017" name="Proc. Natl. Acad. Sci. U.S.A.">
        <title>Simulation of Deepwater Horizon oil plume reveals substrate specialization within a complex community of hydrocarbon degraders.</title>
        <authorList>
            <person name="Hu P."/>
            <person name="Dubinsky E.A."/>
            <person name="Probst A.J."/>
            <person name="Wang J."/>
            <person name="Sieber C.M.K."/>
            <person name="Tom L.M."/>
            <person name="Gardinali P."/>
            <person name="Banfield J.F."/>
            <person name="Atlas R.M."/>
            <person name="Andersen G.L."/>
        </authorList>
    </citation>
    <scope>NUCLEOTIDE SEQUENCE [LARGE SCALE GENOMIC DNA]</scope>
</reference>
<dbReference type="InterPro" id="IPR011006">
    <property type="entry name" value="CheY-like_superfamily"/>
</dbReference>
<feature type="domain" description="EAL" evidence="1">
    <location>
        <begin position="141"/>
        <end position="390"/>
    </location>
</feature>
<dbReference type="Gene3D" id="3.40.50.2300">
    <property type="match status" value="1"/>
</dbReference>
<dbReference type="GO" id="GO:0000160">
    <property type="term" value="P:phosphorelay signal transduction system"/>
    <property type="evidence" value="ECO:0007669"/>
    <property type="project" value="InterPro"/>
</dbReference>
<dbReference type="InterPro" id="IPR001633">
    <property type="entry name" value="EAL_dom"/>
</dbReference>
<evidence type="ECO:0000313" key="3">
    <source>
        <dbReference type="Proteomes" id="UP000243053"/>
    </source>
</evidence>
<dbReference type="CDD" id="cd01948">
    <property type="entry name" value="EAL"/>
    <property type="match status" value="1"/>
</dbReference>
<proteinExistence type="predicted"/>
<dbReference type="GO" id="GO:0071111">
    <property type="term" value="F:cyclic-guanylate-specific phosphodiesterase activity"/>
    <property type="evidence" value="ECO:0007669"/>
    <property type="project" value="InterPro"/>
</dbReference>
<dbReference type="SMART" id="SM00052">
    <property type="entry name" value="EAL"/>
    <property type="match status" value="1"/>
</dbReference>
<dbReference type="PANTHER" id="PTHR33121:SF70">
    <property type="entry name" value="SIGNALING PROTEIN YKOW"/>
    <property type="match status" value="1"/>
</dbReference>
<dbReference type="Proteomes" id="UP000243053">
    <property type="component" value="Unassembled WGS sequence"/>
</dbReference>
<dbReference type="CDD" id="cd00156">
    <property type="entry name" value="REC"/>
    <property type="match status" value="1"/>
</dbReference>
<dbReference type="SUPFAM" id="SSF141868">
    <property type="entry name" value="EAL domain-like"/>
    <property type="match status" value="1"/>
</dbReference>
<accession>A0A1Y5E9Y3</accession>